<keyword evidence="6" id="KW-1185">Reference proteome</keyword>
<evidence type="ECO:0008006" key="7">
    <source>
        <dbReference type="Google" id="ProtNLM"/>
    </source>
</evidence>
<evidence type="ECO:0000256" key="3">
    <source>
        <dbReference type="ARBA" id="ARBA00023143"/>
    </source>
</evidence>
<dbReference type="Proteomes" id="UP000711995">
    <property type="component" value="Unassembled WGS sequence"/>
</dbReference>
<dbReference type="AlphaFoldDB" id="A0A968G8T4"/>
<comment type="subcellular location">
    <subcellularLocation>
        <location evidence="1">Periplasmic flagellum</location>
    </subcellularLocation>
</comment>
<organism evidence="5 6">
    <name type="scientific">Entomospira entomophila</name>
    <dbReference type="NCBI Taxonomy" id="2719988"/>
    <lineage>
        <taxon>Bacteria</taxon>
        <taxon>Pseudomonadati</taxon>
        <taxon>Spirochaetota</taxon>
        <taxon>Spirochaetia</taxon>
        <taxon>Spirochaetales</taxon>
        <taxon>Spirochaetaceae</taxon>
        <taxon>Entomospira</taxon>
    </lineage>
</organism>
<comment type="caution">
    <text evidence="5">The sequence shown here is derived from an EMBL/GenBank/DDBJ whole genome shotgun (WGS) entry which is preliminary data.</text>
</comment>
<dbReference type="InterPro" id="IPR006714">
    <property type="entry name" value="FlaA"/>
</dbReference>
<keyword evidence="4" id="KW-0732">Signal</keyword>
<dbReference type="GO" id="GO:0030288">
    <property type="term" value="C:outer membrane-bounded periplasmic space"/>
    <property type="evidence" value="ECO:0007669"/>
    <property type="project" value="InterPro"/>
</dbReference>
<feature type="signal peptide" evidence="4">
    <location>
        <begin position="1"/>
        <end position="21"/>
    </location>
</feature>
<evidence type="ECO:0000256" key="4">
    <source>
        <dbReference type="SAM" id="SignalP"/>
    </source>
</evidence>
<dbReference type="Pfam" id="PF04620">
    <property type="entry name" value="FlaA"/>
    <property type="match status" value="2"/>
</dbReference>
<keyword evidence="3" id="KW-0975">Bacterial flagellum</keyword>
<dbReference type="GO" id="GO:0071973">
    <property type="term" value="P:bacterial-type flagellum-dependent cell motility"/>
    <property type="evidence" value="ECO:0007669"/>
    <property type="project" value="InterPro"/>
</dbReference>
<dbReference type="EMBL" id="JAATLJ010000001">
    <property type="protein sequence ID" value="NIZ40683.1"/>
    <property type="molecule type" value="Genomic_DNA"/>
</dbReference>
<evidence type="ECO:0000313" key="5">
    <source>
        <dbReference type="EMBL" id="NIZ40683.1"/>
    </source>
</evidence>
<gene>
    <name evidence="5" type="ORF">HCT14_04040</name>
</gene>
<name>A0A968G8T4_9SPIO</name>
<dbReference type="RefSeq" id="WP_167700267.1">
    <property type="nucleotide sequence ID" value="NZ_CP118174.1"/>
</dbReference>
<evidence type="ECO:0000313" key="6">
    <source>
        <dbReference type="Proteomes" id="UP000711995"/>
    </source>
</evidence>
<proteinExistence type="predicted"/>
<accession>A0A968G8T4</accession>
<dbReference type="GO" id="GO:0055040">
    <property type="term" value="C:periplasmic flagellum"/>
    <property type="evidence" value="ECO:0007669"/>
    <property type="project" value="UniProtKB-SubCell"/>
</dbReference>
<reference evidence="5 6" key="1">
    <citation type="submission" date="2020-03" db="EMBL/GenBank/DDBJ databases">
        <title>Spirochaetal bacteria isolated from arthropods constitute a novel genus Entomospira genus novum within the order Spirochaetales.</title>
        <authorList>
            <person name="Grana-Miraglia L."/>
            <person name="Sikutova S."/>
            <person name="Fingerle V."/>
            <person name="Sing A."/>
            <person name="Castillo-Ramirez S."/>
            <person name="Margos G."/>
            <person name="Rudolf I."/>
        </authorList>
    </citation>
    <scope>NUCLEOTIDE SEQUENCE [LARGE SCALE GENOMIC DNA]</scope>
    <source>
        <strain evidence="5 6">BR193</strain>
    </source>
</reference>
<evidence type="ECO:0000256" key="1">
    <source>
        <dbReference type="ARBA" id="ARBA00004631"/>
    </source>
</evidence>
<keyword evidence="2" id="KW-0574">Periplasm</keyword>
<evidence type="ECO:0000256" key="2">
    <source>
        <dbReference type="ARBA" id="ARBA00022764"/>
    </source>
</evidence>
<protein>
    <recommendedName>
        <fullName evidence="7">Flagellar filament outer layer protein FlaA</fullName>
    </recommendedName>
</protein>
<sequence length="460" mass="51390">MKKSLALIGIFFLTMSFGAWAQDMGAMLSLDTHVVDSFDGDGVYPDGGENIQWVAVGSQNIVQDFPLTTQANVWPREKFGENPANSDALRALAINGAFTQRGRNFIEIIPTRDGTTPSPLPLTDEVRALGVWVWGSNFNYTFIAVVEDADGVQHRINMGRLNYMGWRNLTATIPNTINQRNATFPLRRTLRLVKFIIDVNPAERADNFFVYIDNVTTISQRRIMTGFDGSNLTEPTVIDQIWEGQPINPNAGQVGSEVAVADPTKLQEVQISTMNDPSAWVGQMRRNDGLITVRSFEGGAADKEPLNGEESDSEEQNRILGTRIQFLRRSLSQFTIQSVNPIPIQGVTKTISVWVAGRNTQHSLSIVIRDYEGRRHELSLGRLDFSGWKQLSVSIPENVVQTDPNYGHIAGITFEEFIVHADLLESRGTFFLWLDDVRALVDMFAVATGRAEDDPRDELW</sequence>
<feature type="chain" id="PRO_5037240813" description="Flagellar filament outer layer protein FlaA" evidence="4">
    <location>
        <begin position="22"/>
        <end position="460"/>
    </location>
</feature>